<comment type="caution">
    <text evidence="4">The sequence shown here is derived from an EMBL/GenBank/DDBJ whole genome shotgun (WGS) entry which is preliminary data.</text>
</comment>
<accession>A0ABP8TTH9</accession>
<dbReference type="PROSITE" id="PS50043">
    <property type="entry name" value="HTH_LUXR_2"/>
    <property type="match status" value="1"/>
</dbReference>
<feature type="domain" description="HTH luxR-type" evidence="3">
    <location>
        <begin position="868"/>
        <end position="933"/>
    </location>
</feature>
<name>A0ABP8TTH9_9ACTN</name>
<dbReference type="CDD" id="cd06170">
    <property type="entry name" value="LuxR_C_like"/>
    <property type="match status" value="1"/>
</dbReference>
<evidence type="ECO:0000259" key="3">
    <source>
        <dbReference type="PROSITE" id="PS50043"/>
    </source>
</evidence>
<evidence type="ECO:0000256" key="1">
    <source>
        <dbReference type="ARBA" id="ARBA00022741"/>
    </source>
</evidence>
<evidence type="ECO:0000313" key="4">
    <source>
        <dbReference type="EMBL" id="GAA4614694.1"/>
    </source>
</evidence>
<sequence>MATLRSWAETPRHVRTVRGRGRAWDAIMALLRSAQAGRPGVVLIEGEAGTGKSLLLASAVRTAAALGLSTAAGGVGEFGEVVPLEPLLSAFVGLAAVGDAGPGGRPGRRLRIVGELRAELERRGGEGPVLVSVDDLQRADPATLAAVHTLTRTLVSCPVVWLLARRTTGGAIGADRLFDLLERDGATRLTLDPFDDATVREVVIDMLGAVPDPDLLALAAETGGNPALLTELLTGLRDEETVQVVDGRARLVTPRIPQRIRADLRHRLGQVGPGTRHLLSVGAVLGRSFCLEDTAEVLGTTPAALLPQLDEAFAEGLLVAAPEELAFRNGLLWQVVTDAVPAPVRRALHRQIGDLLMARGGSAVPAAASHLMQGVRVGDSRALAALDRAAAEVLLESPRAAAALAAHALRLTDPTDPAWPARTVTAVRALSMAGRLQEALGLVDSALMTPLPGETSVRLRCLRSAILPLTGRTKEAATEASALLTTPGLCGELRDEAELVLLNTQAGMGDDAGARARAERIVSAAGGHGDALLTGALITLALSEWGSGRLADGLRLAREAVRHARSADARRLHPRMILAMLLIDVLRIEEARAVMESAGKEAETAGHLAWAAAPAVLRARMHLAAGRFHDAAAEAEAGLAITSPLGPHVLTSHLLSVLATATLRAGDLRVARSYAEGERPPLCHCGSAYADARLLLARAQVAVASEGAAAAAETVGRLCDDLATQRLTLISEPTAAPWLVRTVLALGDRGRARTVVAAMDRLAGDHPAFTGIGITAAHAHGLLDRDRGALERAAAEHADPWARASAAEDLGMLITEECPTLRRDAVAGLDTALMAYTALGAARDAARVRRRLRRLGIRRRHWNQADRPVSGWASLTDTERSVSALVAQGLTNRQVADQLFMSAHTVAFHLRHIFRKLEVTSRVELTRLTMEADT</sequence>
<keyword evidence="2" id="KW-0067">ATP-binding</keyword>
<dbReference type="PROSITE" id="PS00622">
    <property type="entry name" value="HTH_LUXR_1"/>
    <property type="match status" value="1"/>
</dbReference>
<proteinExistence type="predicted"/>
<keyword evidence="1" id="KW-0547">Nucleotide-binding</keyword>
<dbReference type="PANTHER" id="PTHR16305:SF35">
    <property type="entry name" value="TRANSCRIPTIONAL ACTIVATOR DOMAIN"/>
    <property type="match status" value="1"/>
</dbReference>
<dbReference type="EMBL" id="BAABHJ010000027">
    <property type="protein sequence ID" value="GAA4614694.1"/>
    <property type="molecule type" value="Genomic_DNA"/>
</dbReference>
<dbReference type="PANTHER" id="PTHR16305">
    <property type="entry name" value="TESTICULAR SOLUBLE ADENYLYL CYCLASE"/>
    <property type="match status" value="1"/>
</dbReference>
<dbReference type="Pfam" id="PF00196">
    <property type="entry name" value="GerE"/>
    <property type="match status" value="1"/>
</dbReference>
<dbReference type="SUPFAM" id="SSF46894">
    <property type="entry name" value="C-terminal effector domain of the bipartite response regulators"/>
    <property type="match status" value="1"/>
</dbReference>
<protein>
    <recommendedName>
        <fullName evidence="3">HTH luxR-type domain-containing protein</fullName>
    </recommendedName>
</protein>
<organism evidence="4 5">
    <name type="scientific">Actinoallomurus liliacearum</name>
    <dbReference type="NCBI Taxonomy" id="1080073"/>
    <lineage>
        <taxon>Bacteria</taxon>
        <taxon>Bacillati</taxon>
        <taxon>Actinomycetota</taxon>
        <taxon>Actinomycetes</taxon>
        <taxon>Streptosporangiales</taxon>
        <taxon>Thermomonosporaceae</taxon>
        <taxon>Actinoallomurus</taxon>
    </lineage>
</organism>
<gene>
    <name evidence="4" type="ORF">GCM10023195_64260</name>
</gene>
<evidence type="ECO:0000313" key="5">
    <source>
        <dbReference type="Proteomes" id="UP001500212"/>
    </source>
</evidence>
<dbReference type="Proteomes" id="UP001500212">
    <property type="component" value="Unassembled WGS sequence"/>
</dbReference>
<dbReference type="InterPro" id="IPR000792">
    <property type="entry name" value="Tscrpt_reg_LuxR_C"/>
</dbReference>
<evidence type="ECO:0000256" key="2">
    <source>
        <dbReference type="ARBA" id="ARBA00022840"/>
    </source>
</evidence>
<dbReference type="InterPro" id="IPR027417">
    <property type="entry name" value="P-loop_NTPase"/>
</dbReference>
<dbReference type="SUPFAM" id="SSF52540">
    <property type="entry name" value="P-loop containing nucleoside triphosphate hydrolases"/>
    <property type="match status" value="1"/>
</dbReference>
<dbReference type="InterPro" id="IPR016032">
    <property type="entry name" value="Sig_transdc_resp-reg_C-effctor"/>
</dbReference>
<dbReference type="PRINTS" id="PR00038">
    <property type="entry name" value="HTHLUXR"/>
</dbReference>
<dbReference type="Gene3D" id="1.10.10.10">
    <property type="entry name" value="Winged helix-like DNA-binding domain superfamily/Winged helix DNA-binding domain"/>
    <property type="match status" value="1"/>
</dbReference>
<dbReference type="Pfam" id="PF13191">
    <property type="entry name" value="AAA_16"/>
    <property type="match status" value="1"/>
</dbReference>
<dbReference type="InterPro" id="IPR041664">
    <property type="entry name" value="AAA_16"/>
</dbReference>
<dbReference type="SMART" id="SM00421">
    <property type="entry name" value="HTH_LUXR"/>
    <property type="match status" value="1"/>
</dbReference>
<reference evidence="5" key="1">
    <citation type="journal article" date="2019" name="Int. J. Syst. Evol. Microbiol.">
        <title>The Global Catalogue of Microorganisms (GCM) 10K type strain sequencing project: providing services to taxonomists for standard genome sequencing and annotation.</title>
        <authorList>
            <consortium name="The Broad Institute Genomics Platform"/>
            <consortium name="The Broad Institute Genome Sequencing Center for Infectious Disease"/>
            <person name="Wu L."/>
            <person name="Ma J."/>
        </authorList>
    </citation>
    <scope>NUCLEOTIDE SEQUENCE [LARGE SCALE GENOMIC DNA]</scope>
    <source>
        <strain evidence="5">JCM 17938</strain>
    </source>
</reference>
<keyword evidence="5" id="KW-1185">Reference proteome</keyword>
<dbReference type="InterPro" id="IPR036388">
    <property type="entry name" value="WH-like_DNA-bd_sf"/>
</dbReference>